<gene>
    <name evidence="2" type="ORF">MQN93_42030</name>
</gene>
<dbReference type="Gene3D" id="3.40.50.720">
    <property type="entry name" value="NAD(P)-binding Rossmann-like Domain"/>
    <property type="match status" value="1"/>
</dbReference>
<dbReference type="InterPro" id="IPR050177">
    <property type="entry name" value="Lipid_A_modif_metabolic_enz"/>
</dbReference>
<dbReference type="PANTHER" id="PTHR43245">
    <property type="entry name" value="BIFUNCTIONAL POLYMYXIN RESISTANCE PROTEIN ARNA"/>
    <property type="match status" value="1"/>
</dbReference>
<feature type="domain" description="NAD-dependent epimerase/dehydratase" evidence="1">
    <location>
        <begin position="3"/>
        <end position="225"/>
    </location>
</feature>
<evidence type="ECO:0000313" key="3">
    <source>
        <dbReference type="Proteomes" id="UP001165270"/>
    </source>
</evidence>
<dbReference type="InterPro" id="IPR001509">
    <property type="entry name" value="Epimerase_deHydtase"/>
</dbReference>
<organism evidence="2 3">
    <name type="scientific">Streptomyces spinosisporus</name>
    <dbReference type="NCBI Taxonomy" id="2927582"/>
    <lineage>
        <taxon>Bacteria</taxon>
        <taxon>Bacillati</taxon>
        <taxon>Actinomycetota</taxon>
        <taxon>Actinomycetes</taxon>
        <taxon>Kitasatosporales</taxon>
        <taxon>Streptomycetaceae</taxon>
        <taxon>Streptomyces</taxon>
    </lineage>
</organism>
<dbReference type="Pfam" id="PF01370">
    <property type="entry name" value="Epimerase"/>
    <property type="match status" value="1"/>
</dbReference>
<dbReference type="SUPFAM" id="SSF51735">
    <property type="entry name" value="NAD(P)-binding Rossmann-fold domains"/>
    <property type="match status" value="1"/>
</dbReference>
<reference evidence="2" key="1">
    <citation type="submission" date="2022-03" db="EMBL/GenBank/DDBJ databases">
        <title>Streptomyces 7R015 and 7R016 isolated from Barleria lupulina in Thailand.</title>
        <authorList>
            <person name="Kanchanasin P."/>
            <person name="Phongsopitanun W."/>
            <person name="Tanasupawat S."/>
        </authorList>
    </citation>
    <scope>NUCLEOTIDE SEQUENCE</scope>
    <source>
        <strain evidence="2">7R016</strain>
    </source>
</reference>
<protein>
    <submittedName>
        <fullName evidence="2">NAD-dependent epimerase/dehydratase family protein</fullName>
    </submittedName>
</protein>
<keyword evidence="3" id="KW-1185">Reference proteome</keyword>
<dbReference type="RefSeq" id="WP_242713641.1">
    <property type="nucleotide sequence ID" value="NZ_JALDAX010000032.1"/>
</dbReference>
<dbReference type="EMBL" id="JALDAX010000032">
    <property type="protein sequence ID" value="MCI3246290.1"/>
    <property type="molecule type" value="Genomic_DNA"/>
</dbReference>
<dbReference type="Proteomes" id="UP001165270">
    <property type="component" value="Unassembled WGS sequence"/>
</dbReference>
<accession>A0ABS9XW29</accession>
<proteinExistence type="predicted"/>
<comment type="caution">
    <text evidence="2">The sequence shown here is derived from an EMBL/GenBank/DDBJ whole genome shotgun (WGS) entry which is preliminary data.</text>
</comment>
<dbReference type="PANTHER" id="PTHR43245:SF13">
    <property type="entry name" value="UDP-D-APIOSE_UDP-D-XYLOSE SYNTHASE 2"/>
    <property type="match status" value="1"/>
</dbReference>
<evidence type="ECO:0000313" key="2">
    <source>
        <dbReference type="EMBL" id="MCI3246290.1"/>
    </source>
</evidence>
<sequence length="289" mass="31632">MHVLLTGHRGFVGRHLHAAMHERGWDVTGIDLVDGVDALDFFRSETIGFDLAVHCAAIVGGRASIDESPLGVATNLALDAWYMRWLVKARVPRAVYFSSSAAYPVHLQAKGWPFTRLHESHIDVDEPERPDATYGWAKLSGELLASYAEAEGCRILIPRPFSGYGEDQDEAYPFPAFAARARRREDPFTVWGDGTSCRDWVHIDDVVGATLALLDTDVTGPVNIGTGRATSFDELAGLMTAAAGYEAELRYEPGAPQGVHTRVCDPSRMLGFYEPKVSLEEGVRRAVSG</sequence>
<name>A0ABS9XW29_9ACTN</name>
<dbReference type="InterPro" id="IPR036291">
    <property type="entry name" value="NAD(P)-bd_dom_sf"/>
</dbReference>
<dbReference type="Gene3D" id="3.90.25.10">
    <property type="entry name" value="UDP-galactose 4-epimerase, domain 1"/>
    <property type="match status" value="1"/>
</dbReference>
<evidence type="ECO:0000259" key="1">
    <source>
        <dbReference type="Pfam" id="PF01370"/>
    </source>
</evidence>